<feature type="transmembrane region" description="Helical" evidence="1">
    <location>
        <begin position="242"/>
        <end position="261"/>
    </location>
</feature>
<proteinExistence type="predicted"/>
<feature type="transmembrane region" description="Helical" evidence="1">
    <location>
        <begin position="12"/>
        <end position="33"/>
    </location>
</feature>
<dbReference type="EMBL" id="MNPJ01000001">
    <property type="protein sequence ID" value="OQS55864.1"/>
    <property type="molecule type" value="Genomic_DNA"/>
</dbReference>
<feature type="transmembrane region" description="Helical" evidence="1">
    <location>
        <begin position="337"/>
        <end position="356"/>
    </location>
</feature>
<feature type="transmembrane region" description="Helical" evidence="1">
    <location>
        <begin position="267"/>
        <end position="286"/>
    </location>
</feature>
<reference evidence="2 3" key="1">
    <citation type="journal article" date="2017" name="Environ. Microbiol.">
        <title>Decay of the glycolytic pathway and adaptation to intranuclear parasitism within Enterocytozoonidae microsporidia.</title>
        <authorList>
            <person name="Wiredu Boakye D."/>
            <person name="Jaroenlak P."/>
            <person name="Prachumwat A."/>
            <person name="Williams T.A."/>
            <person name="Bateman K.S."/>
            <person name="Itsathitphaisarn O."/>
            <person name="Sritunyalucksana K."/>
            <person name="Paszkiewicz K.H."/>
            <person name="Moore K.A."/>
            <person name="Stentiford G.D."/>
            <person name="Williams B.A."/>
        </authorList>
    </citation>
    <scope>NUCLEOTIDE SEQUENCE [LARGE SCALE GENOMIC DNA]</scope>
    <source>
        <strain evidence="2 3">TH1</strain>
    </source>
</reference>
<organism evidence="2 3">
    <name type="scientific">Ecytonucleospora hepatopenaei</name>
    <dbReference type="NCBI Taxonomy" id="646526"/>
    <lineage>
        <taxon>Eukaryota</taxon>
        <taxon>Fungi</taxon>
        <taxon>Fungi incertae sedis</taxon>
        <taxon>Microsporidia</taxon>
        <taxon>Enterocytozoonidae</taxon>
        <taxon>Ecytonucleospora</taxon>
    </lineage>
</organism>
<protein>
    <submittedName>
        <fullName evidence="2">Uncharacterized protein</fullName>
    </submittedName>
</protein>
<comment type="caution">
    <text evidence="2">The sequence shown here is derived from an EMBL/GenBank/DDBJ whole genome shotgun (WGS) entry which is preliminary data.</text>
</comment>
<feature type="transmembrane region" description="Helical" evidence="1">
    <location>
        <begin position="365"/>
        <end position="385"/>
    </location>
</feature>
<sequence>MVNFTIMSNVWLSSFLHLYFGMLHVYFTQYYFFEISHRIISLHTSTNKFGISFVYAIFMAVPIICACFINIEKTINKNCSVFFLPYLLGIICSFLCLKKPLQPPKVKRFLGINVFIGFKELLFRMYISDANVYLNTVANIMIFLILFQMIVEKCLLFYDRWAIYGKKEPINLRQGGKNRIPVRQPDENNDSFRVRRRAFNINSINVFPMKKYLNVLFFAFEVLFDNLFLFHHTKKQNHILNIKIRAVISPILFTVLGNTVFETRDMLTYLVSVSVSAILGVLNFVCIRKPKYYRFLMVYNFVLVCLIEFLLVKTILIDSTLYKNVFVKNILVDLMNIIQISIPIILSTISGVINGLEGIVITSNVIAYTMCLVFYSTLTNAYSFVQKCDALSNPLKVDIAFQMISAVFPFVTCLFFKKYMVNELGFANLIILGCYYILKDWALKNK</sequence>
<dbReference type="AlphaFoldDB" id="A0A1W0E9D3"/>
<gene>
    <name evidence="2" type="ORF">EHP00_404</name>
</gene>
<feature type="transmembrane region" description="Helical" evidence="1">
    <location>
        <begin position="397"/>
        <end position="416"/>
    </location>
</feature>
<dbReference type="VEuPathDB" id="MicrosporidiaDB:EHP00_404"/>
<keyword evidence="3" id="KW-1185">Reference proteome</keyword>
<keyword evidence="1" id="KW-0472">Membrane</keyword>
<evidence type="ECO:0000256" key="1">
    <source>
        <dbReference type="SAM" id="Phobius"/>
    </source>
</evidence>
<name>A0A1W0E9D3_9MICR</name>
<feature type="transmembrane region" description="Helical" evidence="1">
    <location>
        <begin position="212"/>
        <end position="230"/>
    </location>
</feature>
<dbReference type="Proteomes" id="UP000192758">
    <property type="component" value="Unassembled WGS sequence"/>
</dbReference>
<dbReference type="OrthoDB" id="2200264at2759"/>
<evidence type="ECO:0000313" key="3">
    <source>
        <dbReference type="Proteomes" id="UP000192758"/>
    </source>
</evidence>
<feature type="transmembrane region" description="Helical" evidence="1">
    <location>
        <begin position="132"/>
        <end position="151"/>
    </location>
</feature>
<feature type="transmembrane region" description="Helical" evidence="1">
    <location>
        <begin position="421"/>
        <end position="438"/>
    </location>
</feature>
<accession>A0A1W0E9D3</accession>
<feature type="transmembrane region" description="Helical" evidence="1">
    <location>
        <begin position="298"/>
        <end position="317"/>
    </location>
</feature>
<keyword evidence="1" id="KW-1133">Transmembrane helix</keyword>
<feature type="transmembrane region" description="Helical" evidence="1">
    <location>
        <begin position="53"/>
        <end position="71"/>
    </location>
</feature>
<keyword evidence="1" id="KW-0812">Transmembrane</keyword>
<evidence type="ECO:0000313" key="2">
    <source>
        <dbReference type="EMBL" id="OQS55864.1"/>
    </source>
</evidence>
<feature type="transmembrane region" description="Helical" evidence="1">
    <location>
        <begin position="83"/>
        <end position="101"/>
    </location>
</feature>